<organism evidence="2 3">
    <name type="scientific">Xanthomonas campestris pv. phaseoli</name>
    <dbReference type="NCBI Taxonomy" id="317013"/>
    <lineage>
        <taxon>Bacteria</taxon>
        <taxon>Pseudomonadati</taxon>
        <taxon>Pseudomonadota</taxon>
        <taxon>Gammaproteobacteria</taxon>
        <taxon>Lysobacterales</taxon>
        <taxon>Lysobacteraceae</taxon>
        <taxon>Xanthomonas</taxon>
    </lineage>
</organism>
<keyword evidence="4" id="KW-1185">Reference proteome</keyword>
<evidence type="ECO:0000313" key="3">
    <source>
        <dbReference type="Proteomes" id="UP000234166"/>
    </source>
</evidence>
<dbReference type="AlphaFoldDB" id="A0AB38DXB5"/>
<dbReference type="Proteomes" id="UP000234166">
    <property type="component" value="Unassembled WGS sequence"/>
</dbReference>
<evidence type="ECO:0000313" key="1">
    <source>
        <dbReference type="EMBL" id="SON78092.1"/>
    </source>
</evidence>
<gene>
    <name evidence="1" type="ORF">XAP6984_180039</name>
    <name evidence="2" type="ORF">XAP7430_130039</name>
</gene>
<protein>
    <submittedName>
        <fullName evidence="2">Uncharacterized protein</fullName>
    </submittedName>
</protein>
<evidence type="ECO:0000313" key="2">
    <source>
        <dbReference type="EMBL" id="SON82731.1"/>
    </source>
</evidence>
<dbReference type="EMBL" id="OCYT01000071">
    <property type="protein sequence ID" value="SON78092.1"/>
    <property type="molecule type" value="Genomic_DNA"/>
</dbReference>
<name>A0AB38DXB5_XANCH</name>
<evidence type="ECO:0000313" key="4">
    <source>
        <dbReference type="Proteomes" id="UP000234181"/>
    </source>
</evidence>
<accession>A0AB38DXB5</accession>
<dbReference type="Proteomes" id="UP000234181">
    <property type="component" value="Unassembled WGS sequence"/>
</dbReference>
<sequence length="85" mass="9360">MPPMASTTPRPWQRCTFSGSAELKAVNYENPAAAGRRLGNQWIRTLWTTDRSGQACVIGCTEPFDEKLRRACQNALMVLGGSNES</sequence>
<dbReference type="EMBL" id="OCYS01000035">
    <property type="protein sequence ID" value="SON82731.1"/>
    <property type="molecule type" value="Genomic_DNA"/>
</dbReference>
<proteinExistence type="predicted"/>
<reference evidence="3 4" key="1">
    <citation type="submission" date="2017-10" db="EMBL/GenBank/DDBJ databases">
        <authorList>
            <person name="Regsiter A."/>
            <person name="William W."/>
        </authorList>
    </citation>
    <scope>NUCLEOTIDE SEQUENCE [LARGE SCALE GENOMIC DNA]</scope>
    <source>
        <strain evidence="1 4">CFBP6984</strain>
        <strain evidence="2 3">CFBP7430</strain>
    </source>
</reference>
<comment type="caution">
    <text evidence="2">The sequence shown here is derived from an EMBL/GenBank/DDBJ whole genome shotgun (WGS) entry which is preliminary data.</text>
</comment>